<protein>
    <submittedName>
        <fullName evidence="1">22143_t:CDS:1</fullName>
    </submittedName>
</protein>
<dbReference type="Proteomes" id="UP000789759">
    <property type="component" value="Unassembled WGS sequence"/>
</dbReference>
<dbReference type="OrthoDB" id="10460061at2759"/>
<gene>
    <name evidence="1" type="ORF">CPELLU_LOCUS17715</name>
</gene>
<evidence type="ECO:0000313" key="1">
    <source>
        <dbReference type="EMBL" id="CAG8801020.1"/>
    </source>
</evidence>
<sequence length="130" mass="15348">MQKLSAFYYANLKNELPYFSSNVEDLYKALSNMNFLDNDNYDKKSINEERTVNKRSIDDKNNSILLEEDMLKIEELLNLDAISFINSLDKIIVDTNFEFFKEKYIVQNNDIENSKEENLNIKKVIDAMLE</sequence>
<dbReference type="EMBL" id="CAJVQA010031260">
    <property type="protein sequence ID" value="CAG8801020.1"/>
    <property type="molecule type" value="Genomic_DNA"/>
</dbReference>
<dbReference type="AlphaFoldDB" id="A0A9N9K0E8"/>
<name>A0A9N9K0E8_9GLOM</name>
<accession>A0A9N9K0E8</accession>
<proteinExistence type="predicted"/>
<reference evidence="1" key="1">
    <citation type="submission" date="2021-06" db="EMBL/GenBank/DDBJ databases">
        <authorList>
            <person name="Kallberg Y."/>
            <person name="Tangrot J."/>
            <person name="Rosling A."/>
        </authorList>
    </citation>
    <scope>NUCLEOTIDE SEQUENCE</scope>
    <source>
        <strain evidence="1">FL966</strain>
    </source>
</reference>
<evidence type="ECO:0000313" key="2">
    <source>
        <dbReference type="Proteomes" id="UP000789759"/>
    </source>
</evidence>
<organism evidence="1 2">
    <name type="scientific">Cetraspora pellucida</name>
    <dbReference type="NCBI Taxonomy" id="1433469"/>
    <lineage>
        <taxon>Eukaryota</taxon>
        <taxon>Fungi</taxon>
        <taxon>Fungi incertae sedis</taxon>
        <taxon>Mucoromycota</taxon>
        <taxon>Glomeromycotina</taxon>
        <taxon>Glomeromycetes</taxon>
        <taxon>Diversisporales</taxon>
        <taxon>Gigasporaceae</taxon>
        <taxon>Cetraspora</taxon>
    </lineage>
</organism>
<comment type="caution">
    <text evidence="1">The sequence shown here is derived from an EMBL/GenBank/DDBJ whole genome shotgun (WGS) entry which is preliminary data.</text>
</comment>
<keyword evidence="2" id="KW-1185">Reference proteome</keyword>